<dbReference type="AlphaFoldDB" id="A0A0V0QVE8"/>
<keyword evidence="2" id="KW-0732">Signal</keyword>
<proteinExistence type="predicted"/>
<keyword evidence="4" id="KW-1185">Reference proteome</keyword>
<feature type="chain" id="PRO_5006867606" description="Insulin-like growth factor binding protein, N-terminal" evidence="2">
    <location>
        <begin position="21"/>
        <end position="343"/>
    </location>
</feature>
<protein>
    <recommendedName>
        <fullName evidence="5">Insulin-like growth factor binding protein, N-terminal</fullName>
    </recommendedName>
</protein>
<evidence type="ECO:0000313" key="4">
    <source>
        <dbReference type="Proteomes" id="UP000054937"/>
    </source>
</evidence>
<name>A0A0V0QVE8_PSEPJ</name>
<feature type="compositionally biased region" description="Low complexity" evidence="1">
    <location>
        <begin position="185"/>
        <end position="196"/>
    </location>
</feature>
<dbReference type="Proteomes" id="UP000054937">
    <property type="component" value="Unassembled WGS sequence"/>
</dbReference>
<organism evidence="3 4">
    <name type="scientific">Pseudocohnilembus persalinus</name>
    <name type="common">Ciliate</name>
    <dbReference type="NCBI Taxonomy" id="266149"/>
    <lineage>
        <taxon>Eukaryota</taxon>
        <taxon>Sar</taxon>
        <taxon>Alveolata</taxon>
        <taxon>Ciliophora</taxon>
        <taxon>Intramacronucleata</taxon>
        <taxon>Oligohymenophorea</taxon>
        <taxon>Scuticociliatia</taxon>
        <taxon>Philasterida</taxon>
        <taxon>Pseudocohnilembidae</taxon>
        <taxon>Pseudocohnilembus</taxon>
    </lineage>
</organism>
<gene>
    <name evidence="3" type="ORF">PPERSA_06274</name>
</gene>
<evidence type="ECO:0008006" key="5">
    <source>
        <dbReference type="Google" id="ProtNLM"/>
    </source>
</evidence>
<feature type="signal peptide" evidence="2">
    <location>
        <begin position="1"/>
        <end position="20"/>
    </location>
</feature>
<evidence type="ECO:0000256" key="2">
    <source>
        <dbReference type="SAM" id="SignalP"/>
    </source>
</evidence>
<accession>A0A0V0QVE8</accession>
<feature type="compositionally biased region" description="Polar residues" evidence="1">
    <location>
        <begin position="172"/>
        <end position="184"/>
    </location>
</feature>
<sequence>MRIFTYTLFILFLLVQNTLQCGSSYTQESSSGYCSSCNDCQDRECGSDGYCCGIPNFAENNDECLKNSYYYLEPYDGSCTDNCGCDGFRICYQGYDSECFGYRKCNQNKCCGYPDYDGLYEGCNFNNYQINEKNNNTCKDDCDCEGQRITFIVALCGFAKRKMQKYKIDDIQNGNQSQKDNSTVQSNKFNSKSQQSMHNLDQQEKQSDYCNQIKIQKITQDNQKESNTKHEQQLQQSSKLNKFKKFQISDQNLDNTNKFKDFNDEIIQIKRQQSDQLQKKVFKSDCNQNQKQKSGTHYLEKQKQPNYYFKDIFNGKNNVEKIEINNDQNEKKNCKKKFDLTIQ</sequence>
<evidence type="ECO:0000256" key="1">
    <source>
        <dbReference type="SAM" id="MobiDB-lite"/>
    </source>
</evidence>
<comment type="caution">
    <text evidence="3">The sequence shown here is derived from an EMBL/GenBank/DDBJ whole genome shotgun (WGS) entry which is preliminary data.</text>
</comment>
<evidence type="ECO:0000313" key="3">
    <source>
        <dbReference type="EMBL" id="KRX06303.1"/>
    </source>
</evidence>
<dbReference type="EMBL" id="LDAU01000097">
    <property type="protein sequence ID" value="KRX06303.1"/>
    <property type="molecule type" value="Genomic_DNA"/>
</dbReference>
<feature type="region of interest" description="Disordered" evidence="1">
    <location>
        <begin position="171"/>
        <end position="203"/>
    </location>
</feature>
<dbReference type="InParanoid" id="A0A0V0QVE8"/>
<reference evidence="3 4" key="1">
    <citation type="journal article" date="2015" name="Sci. Rep.">
        <title>Genome of the facultative scuticociliatosis pathogen Pseudocohnilembus persalinus provides insight into its virulence through horizontal gene transfer.</title>
        <authorList>
            <person name="Xiong J."/>
            <person name="Wang G."/>
            <person name="Cheng J."/>
            <person name="Tian M."/>
            <person name="Pan X."/>
            <person name="Warren A."/>
            <person name="Jiang C."/>
            <person name="Yuan D."/>
            <person name="Miao W."/>
        </authorList>
    </citation>
    <scope>NUCLEOTIDE SEQUENCE [LARGE SCALE GENOMIC DNA]</scope>
    <source>
        <strain evidence="3">36N120E</strain>
    </source>
</reference>